<sequence length="176" mass="20210">MSSSSLWTPSSLTYVPPENPSPKVQTTLAFVEARNVWFSRVASASGVEQMMSLFDDNLEHRILPQSLGRPVLNKNQYREYVQGLLHYIRDYKLSIHEVIESNDDSITMHASSAGMSVSGARFTDEYIFILHFTSSDTTEELPKITSVKEFVDSKVTAEFFQEERRRAKLKEQRRHC</sequence>
<dbReference type="AlphaFoldDB" id="A0AA38P8W8"/>
<proteinExistence type="predicted"/>
<gene>
    <name evidence="2" type="ORF">F5878DRAFT_641968</name>
</gene>
<dbReference type="InterPro" id="IPR032710">
    <property type="entry name" value="NTF2-like_dom_sf"/>
</dbReference>
<dbReference type="InterPro" id="IPR050977">
    <property type="entry name" value="Fungal_Meroterpenoid_Isomerase"/>
</dbReference>
<dbReference type="PANTHER" id="PTHR39598">
    <property type="entry name" value="AUSTINOL SYNTHESIS PROTEIN F-RELATED"/>
    <property type="match status" value="1"/>
</dbReference>
<protein>
    <recommendedName>
        <fullName evidence="4">SnoaL-like domain-containing protein</fullName>
    </recommendedName>
</protein>
<keyword evidence="3" id="KW-1185">Reference proteome</keyword>
<organism evidence="2 3">
    <name type="scientific">Lentinula raphanica</name>
    <dbReference type="NCBI Taxonomy" id="153919"/>
    <lineage>
        <taxon>Eukaryota</taxon>
        <taxon>Fungi</taxon>
        <taxon>Dikarya</taxon>
        <taxon>Basidiomycota</taxon>
        <taxon>Agaricomycotina</taxon>
        <taxon>Agaricomycetes</taxon>
        <taxon>Agaricomycetidae</taxon>
        <taxon>Agaricales</taxon>
        <taxon>Marasmiineae</taxon>
        <taxon>Omphalotaceae</taxon>
        <taxon>Lentinula</taxon>
    </lineage>
</organism>
<dbReference type="Proteomes" id="UP001163846">
    <property type="component" value="Unassembled WGS sequence"/>
</dbReference>
<evidence type="ECO:0000313" key="3">
    <source>
        <dbReference type="Proteomes" id="UP001163846"/>
    </source>
</evidence>
<dbReference type="Gene3D" id="3.10.450.50">
    <property type="match status" value="1"/>
</dbReference>
<dbReference type="EMBL" id="MU806181">
    <property type="protein sequence ID" value="KAJ3838473.1"/>
    <property type="molecule type" value="Genomic_DNA"/>
</dbReference>
<evidence type="ECO:0000313" key="2">
    <source>
        <dbReference type="EMBL" id="KAJ3838473.1"/>
    </source>
</evidence>
<evidence type="ECO:0008006" key="4">
    <source>
        <dbReference type="Google" id="ProtNLM"/>
    </source>
</evidence>
<evidence type="ECO:0000256" key="1">
    <source>
        <dbReference type="SAM" id="MobiDB-lite"/>
    </source>
</evidence>
<dbReference type="SUPFAM" id="SSF54427">
    <property type="entry name" value="NTF2-like"/>
    <property type="match status" value="1"/>
</dbReference>
<feature type="compositionally biased region" description="Low complexity" evidence="1">
    <location>
        <begin position="1"/>
        <end position="13"/>
    </location>
</feature>
<accession>A0AA38P8W8</accession>
<reference evidence="2" key="1">
    <citation type="submission" date="2022-08" db="EMBL/GenBank/DDBJ databases">
        <authorList>
            <consortium name="DOE Joint Genome Institute"/>
            <person name="Min B."/>
            <person name="Riley R."/>
            <person name="Sierra-Patev S."/>
            <person name="Naranjo-Ortiz M."/>
            <person name="Looney B."/>
            <person name="Konkel Z."/>
            <person name="Slot J.C."/>
            <person name="Sakamoto Y."/>
            <person name="Steenwyk J.L."/>
            <person name="Rokas A."/>
            <person name="Carro J."/>
            <person name="Camarero S."/>
            <person name="Ferreira P."/>
            <person name="Molpeceres G."/>
            <person name="Ruiz-Duenas F.J."/>
            <person name="Serrano A."/>
            <person name="Henrissat B."/>
            <person name="Drula E."/>
            <person name="Hughes K.W."/>
            <person name="Mata J.L."/>
            <person name="Ishikawa N.K."/>
            <person name="Vargas-Isla R."/>
            <person name="Ushijima S."/>
            <person name="Smith C.A."/>
            <person name="Ahrendt S."/>
            <person name="Andreopoulos W."/>
            <person name="He G."/>
            <person name="Labutti K."/>
            <person name="Lipzen A."/>
            <person name="Ng V."/>
            <person name="Sandor L."/>
            <person name="Barry K."/>
            <person name="Martinez A.T."/>
            <person name="Xiao Y."/>
            <person name="Gibbons J.G."/>
            <person name="Terashima K."/>
            <person name="Hibbett D.S."/>
            <person name="Grigoriev I.V."/>
        </authorList>
    </citation>
    <scope>NUCLEOTIDE SEQUENCE</scope>
    <source>
        <strain evidence="2">TFB9207</strain>
    </source>
</reference>
<name>A0AA38P8W8_9AGAR</name>
<dbReference type="PANTHER" id="PTHR39598:SF1">
    <property type="entry name" value="AUSTINOID BIOSYNTHESIS CLUSTERS PROTEIN F-RELATED"/>
    <property type="match status" value="1"/>
</dbReference>
<comment type="caution">
    <text evidence="2">The sequence shown here is derived from an EMBL/GenBank/DDBJ whole genome shotgun (WGS) entry which is preliminary data.</text>
</comment>
<feature type="region of interest" description="Disordered" evidence="1">
    <location>
        <begin position="1"/>
        <end position="20"/>
    </location>
</feature>